<dbReference type="InterPro" id="IPR049345">
    <property type="entry name" value="Tsi1"/>
</dbReference>
<dbReference type="OrthoDB" id="6872892at2"/>
<dbReference type="EMBL" id="QASN01000020">
    <property type="protein sequence ID" value="PTU73764.1"/>
    <property type="molecule type" value="Genomic_DNA"/>
</dbReference>
<gene>
    <name evidence="2" type="ORF">DBO85_15790</name>
</gene>
<dbReference type="RefSeq" id="WP_108108208.1">
    <property type="nucleotide sequence ID" value="NZ_QASN01000020.1"/>
</dbReference>
<reference evidence="2 3" key="1">
    <citation type="submission" date="2018-04" db="EMBL/GenBank/DDBJ databases">
        <title>Pseudomonas sp. nov., isolated from mangrove soil.</title>
        <authorList>
            <person name="Chen C."/>
        </authorList>
    </citation>
    <scope>NUCLEOTIDE SEQUENCE [LARGE SCALE GENOMIC DNA]</scope>
    <source>
        <strain evidence="2 3">TC-11</strain>
    </source>
</reference>
<organism evidence="2 3">
    <name type="scientific">Pseudomonas mangrovi</name>
    <dbReference type="NCBI Taxonomy" id="2161748"/>
    <lineage>
        <taxon>Bacteria</taxon>
        <taxon>Pseudomonadati</taxon>
        <taxon>Pseudomonadota</taxon>
        <taxon>Gammaproteobacteria</taxon>
        <taxon>Pseudomonadales</taxon>
        <taxon>Pseudomonadaceae</taxon>
        <taxon>Pseudomonas</taxon>
    </lineage>
</organism>
<accession>A0A2T5P7R2</accession>
<keyword evidence="3" id="KW-1185">Reference proteome</keyword>
<sequence>MKPLAGALAALCLCSCASANDCSFTSLELSADPAAPSNFVGEGRQLQVRFVNENPDISAPDAFPEPPLVLLNKATGVSCSIEDGGIWARSPLLLSSDESRLLTYEFSGSNAELVAYDTATCAVVQRQDISGQRAGLRDGQLTLGQQCDGDGLDSCKQLAPLPTQTFCAP</sequence>
<dbReference type="InterPro" id="IPR049346">
    <property type="entry name" value="Tsi1-like_sf"/>
</dbReference>
<feature type="chain" id="PRO_5015519033" description="Lipoprotein" evidence="1">
    <location>
        <begin position="20"/>
        <end position="169"/>
    </location>
</feature>
<dbReference type="Proteomes" id="UP000244064">
    <property type="component" value="Unassembled WGS sequence"/>
</dbReference>
<proteinExistence type="predicted"/>
<evidence type="ECO:0000313" key="2">
    <source>
        <dbReference type="EMBL" id="PTU73764.1"/>
    </source>
</evidence>
<evidence type="ECO:0008006" key="4">
    <source>
        <dbReference type="Google" id="ProtNLM"/>
    </source>
</evidence>
<evidence type="ECO:0000256" key="1">
    <source>
        <dbReference type="SAM" id="SignalP"/>
    </source>
</evidence>
<dbReference type="AlphaFoldDB" id="A0A2T5P7R2"/>
<dbReference type="Pfam" id="PF21565">
    <property type="entry name" value="Tsi1"/>
    <property type="match status" value="1"/>
</dbReference>
<protein>
    <recommendedName>
        <fullName evidence="4">Lipoprotein</fullName>
    </recommendedName>
</protein>
<keyword evidence="1" id="KW-0732">Signal</keyword>
<comment type="caution">
    <text evidence="2">The sequence shown here is derived from an EMBL/GenBank/DDBJ whole genome shotgun (WGS) entry which is preliminary data.</text>
</comment>
<name>A0A2T5P7R2_9PSED</name>
<dbReference type="Gene3D" id="2.40.128.650">
    <property type="match status" value="1"/>
</dbReference>
<evidence type="ECO:0000313" key="3">
    <source>
        <dbReference type="Proteomes" id="UP000244064"/>
    </source>
</evidence>
<feature type="signal peptide" evidence="1">
    <location>
        <begin position="1"/>
        <end position="19"/>
    </location>
</feature>